<keyword evidence="9" id="KW-0139">CF(1)</keyword>
<comment type="similarity">
    <text evidence="2">Belongs to the ATPase alpha/beta chains family.</text>
</comment>
<evidence type="ECO:0000256" key="4">
    <source>
        <dbReference type="ARBA" id="ARBA00022741"/>
    </source>
</evidence>
<dbReference type="InterPro" id="IPR000194">
    <property type="entry name" value="ATPase_F1/V1/A1_a/bsu_nucl-bd"/>
</dbReference>
<dbReference type="Gene3D" id="1.10.1140.10">
    <property type="entry name" value="Bovine Mitochondrial F1-atpase, Atp Synthase Beta Chain, Chain D, domain 3"/>
    <property type="match status" value="1"/>
</dbReference>
<dbReference type="InterPro" id="IPR055190">
    <property type="entry name" value="ATP-synt_VA_C"/>
</dbReference>
<feature type="non-terminal residue" evidence="12">
    <location>
        <position position="466"/>
    </location>
</feature>
<evidence type="ECO:0000256" key="6">
    <source>
        <dbReference type="ARBA" id="ARBA00022967"/>
    </source>
</evidence>
<dbReference type="SMART" id="SM00382">
    <property type="entry name" value="AAA"/>
    <property type="match status" value="1"/>
</dbReference>
<dbReference type="AlphaFoldDB" id="A0A2H0BYM3"/>
<dbReference type="Gene3D" id="3.40.50.300">
    <property type="entry name" value="P-loop containing nucleotide triphosphate hydrolases"/>
    <property type="match status" value="1"/>
</dbReference>
<evidence type="ECO:0000256" key="2">
    <source>
        <dbReference type="ARBA" id="ARBA00008936"/>
    </source>
</evidence>
<name>A0A2H0BYM3_9BACT</name>
<dbReference type="SUPFAM" id="SSF47917">
    <property type="entry name" value="C-terminal domain of alpha and beta subunits of F1 ATP synthase"/>
    <property type="match status" value="1"/>
</dbReference>
<evidence type="ECO:0000256" key="1">
    <source>
        <dbReference type="ARBA" id="ARBA00004370"/>
    </source>
</evidence>
<comment type="subcellular location">
    <subcellularLocation>
        <location evidence="1">Membrane</location>
    </subcellularLocation>
</comment>
<accession>A0A2H0BYM3</accession>
<sequence>MAQNIKFTGLIRRVRGQVVEVEYSGSGNLPKLRELLTSPDNPKVHLEIFAYTQDQSLLALSLTQKSWLQRNMPITTTNSTLTVPVGDGVLGRVINLFGEPQDDAGELKSEGRRPIYEPATTKITTPTKVELLETGIKPIDFFTPFIKGGKIGFVGGAGVGKTVLMTELLRNVIKQTKGVAIFCGIGERIREGHELWLMLRQFDALSRTGLIFGQMNENAAVRFRTAWAAAALAEYYRDEQKKDILFFVDNVFRFVQAGSELSPMLDQIPSELGYQATLESEVAAFEERLVNTPTGSITSVQNIYVPADELSDPGVAAIMSHLDSVVILSRDLTQRGYYPPIDLFRSSSGLLSSEILGERHFKAVTSALELIGEYERLQRIVSIVGESELQAEDRLIFQRANKLINYMTQPFYTTEIQTNRSGITVPKEDTISDVEKILGGELDKIDADKLLYIGNLSKIINNNSTG</sequence>
<proteinExistence type="inferred from homology"/>
<dbReference type="Pfam" id="PF22919">
    <property type="entry name" value="ATP-synt_VA_C"/>
    <property type="match status" value="1"/>
</dbReference>
<keyword evidence="4" id="KW-0547">Nucleotide-binding</keyword>
<comment type="caution">
    <text evidence="12">The sequence shown here is derived from an EMBL/GenBank/DDBJ whole genome shotgun (WGS) entry which is preliminary data.</text>
</comment>
<keyword evidence="8" id="KW-0472">Membrane</keyword>
<dbReference type="PANTHER" id="PTHR15184">
    <property type="entry name" value="ATP SYNTHASE"/>
    <property type="match status" value="1"/>
</dbReference>
<evidence type="ECO:0000256" key="5">
    <source>
        <dbReference type="ARBA" id="ARBA00022840"/>
    </source>
</evidence>
<dbReference type="GO" id="GO:0005524">
    <property type="term" value="F:ATP binding"/>
    <property type="evidence" value="ECO:0007669"/>
    <property type="project" value="UniProtKB-KW"/>
</dbReference>
<organism evidence="12 13">
    <name type="scientific">Candidatus Roizmanbacteria bacterium CG22_combo_CG10-13_8_21_14_all_38_20</name>
    <dbReference type="NCBI Taxonomy" id="1974862"/>
    <lineage>
        <taxon>Bacteria</taxon>
        <taxon>Candidatus Roizmaniibacteriota</taxon>
    </lineage>
</organism>
<dbReference type="EMBL" id="PCTA01000007">
    <property type="protein sequence ID" value="PIP62038.1"/>
    <property type="molecule type" value="Genomic_DNA"/>
</dbReference>
<keyword evidence="5" id="KW-0067">ATP-binding</keyword>
<evidence type="ECO:0000256" key="3">
    <source>
        <dbReference type="ARBA" id="ARBA00022448"/>
    </source>
</evidence>
<dbReference type="Proteomes" id="UP000231246">
    <property type="component" value="Unassembled WGS sequence"/>
</dbReference>
<evidence type="ECO:0000256" key="7">
    <source>
        <dbReference type="ARBA" id="ARBA00023065"/>
    </source>
</evidence>
<dbReference type="InterPro" id="IPR036121">
    <property type="entry name" value="ATPase_F1/V1/A1_a/bsu_N_sf"/>
</dbReference>
<evidence type="ECO:0000256" key="9">
    <source>
        <dbReference type="ARBA" id="ARBA00023196"/>
    </source>
</evidence>
<dbReference type="InterPro" id="IPR024034">
    <property type="entry name" value="ATPase_F1/V1_b/a_C"/>
</dbReference>
<dbReference type="InterPro" id="IPR003593">
    <property type="entry name" value="AAA+_ATPase"/>
</dbReference>
<dbReference type="GO" id="GO:0046933">
    <property type="term" value="F:proton-transporting ATP synthase activity, rotational mechanism"/>
    <property type="evidence" value="ECO:0007669"/>
    <property type="project" value="TreeGrafter"/>
</dbReference>
<evidence type="ECO:0000313" key="13">
    <source>
        <dbReference type="Proteomes" id="UP000231246"/>
    </source>
</evidence>
<keyword evidence="7" id="KW-0406">Ion transport</keyword>
<dbReference type="PANTHER" id="PTHR15184:SF71">
    <property type="entry name" value="ATP SYNTHASE SUBUNIT BETA, MITOCHONDRIAL"/>
    <property type="match status" value="1"/>
</dbReference>
<evidence type="ECO:0000256" key="10">
    <source>
        <dbReference type="ARBA" id="ARBA00023310"/>
    </source>
</evidence>
<dbReference type="GO" id="GO:0045259">
    <property type="term" value="C:proton-transporting ATP synthase complex"/>
    <property type="evidence" value="ECO:0007669"/>
    <property type="project" value="UniProtKB-KW"/>
</dbReference>
<evidence type="ECO:0000256" key="8">
    <source>
        <dbReference type="ARBA" id="ARBA00023136"/>
    </source>
</evidence>
<evidence type="ECO:0000313" key="12">
    <source>
        <dbReference type="EMBL" id="PIP62038.1"/>
    </source>
</evidence>
<dbReference type="SUPFAM" id="SSF50615">
    <property type="entry name" value="N-terminal domain of alpha and beta subunits of F1 ATP synthase"/>
    <property type="match status" value="1"/>
</dbReference>
<gene>
    <name evidence="12" type="ORF">COW99_00890</name>
</gene>
<dbReference type="Gene3D" id="2.40.10.170">
    <property type="match status" value="1"/>
</dbReference>
<keyword evidence="6" id="KW-1278">Translocase</keyword>
<dbReference type="InterPro" id="IPR027417">
    <property type="entry name" value="P-loop_NTPase"/>
</dbReference>
<feature type="domain" description="AAA+ ATPase" evidence="11">
    <location>
        <begin position="147"/>
        <end position="332"/>
    </location>
</feature>
<dbReference type="Pfam" id="PF00006">
    <property type="entry name" value="ATP-synt_ab"/>
    <property type="match status" value="1"/>
</dbReference>
<reference evidence="12 13" key="1">
    <citation type="submission" date="2017-09" db="EMBL/GenBank/DDBJ databases">
        <title>Depth-based differentiation of microbial function through sediment-hosted aquifers and enrichment of novel symbionts in the deep terrestrial subsurface.</title>
        <authorList>
            <person name="Probst A.J."/>
            <person name="Ladd B."/>
            <person name="Jarett J.K."/>
            <person name="Geller-Mcgrath D.E."/>
            <person name="Sieber C.M."/>
            <person name="Emerson J.B."/>
            <person name="Anantharaman K."/>
            <person name="Thomas B.C."/>
            <person name="Malmstrom R."/>
            <person name="Stieglmeier M."/>
            <person name="Klingl A."/>
            <person name="Woyke T."/>
            <person name="Ryan C.M."/>
            <person name="Banfield J.F."/>
        </authorList>
    </citation>
    <scope>NUCLEOTIDE SEQUENCE [LARGE SCALE GENOMIC DNA]</scope>
    <source>
        <strain evidence="12">CG22_combo_CG10-13_8_21_14_all_38_20</strain>
    </source>
</reference>
<evidence type="ECO:0000259" key="11">
    <source>
        <dbReference type="SMART" id="SM00382"/>
    </source>
</evidence>
<keyword evidence="3" id="KW-0813">Transport</keyword>
<dbReference type="InterPro" id="IPR050053">
    <property type="entry name" value="ATPase_alpha/beta_chains"/>
</dbReference>
<keyword evidence="10" id="KW-0066">ATP synthesis</keyword>
<protein>
    <submittedName>
        <fullName evidence="12">F0F1 ATP synthase subunit beta</fullName>
    </submittedName>
</protein>
<dbReference type="SUPFAM" id="SSF52540">
    <property type="entry name" value="P-loop containing nucleoside triphosphate hydrolases"/>
    <property type="match status" value="1"/>
</dbReference>